<evidence type="ECO:0000313" key="1">
    <source>
        <dbReference type="EMBL" id="KAG0442893.1"/>
    </source>
</evidence>
<evidence type="ECO:0000313" key="2">
    <source>
        <dbReference type="Proteomes" id="UP000805193"/>
    </source>
</evidence>
<gene>
    <name evidence="1" type="ORF">HPB47_015510</name>
</gene>
<comment type="caution">
    <text evidence="1">The sequence shown here is derived from an EMBL/GenBank/DDBJ whole genome shotgun (WGS) entry which is preliminary data.</text>
</comment>
<dbReference type="EMBL" id="JABSTQ010004142">
    <property type="protein sequence ID" value="KAG0442893.1"/>
    <property type="molecule type" value="Genomic_DNA"/>
</dbReference>
<dbReference type="Proteomes" id="UP000805193">
    <property type="component" value="Unassembled WGS sequence"/>
</dbReference>
<feature type="non-terminal residue" evidence="1">
    <location>
        <position position="82"/>
    </location>
</feature>
<protein>
    <submittedName>
        <fullName evidence="1">Uncharacterized protein</fullName>
    </submittedName>
</protein>
<feature type="non-terminal residue" evidence="1">
    <location>
        <position position="1"/>
    </location>
</feature>
<organism evidence="1 2">
    <name type="scientific">Ixodes persulcatus</name>
    <name type="common">Taiga tick</name>
    <dbReference type="NCBI Taxonomy" id="34615"/>
    <lineage>
        <taxon>Eukaryota</taxon>
        <taxon>Metazoa</taxon>
        <taxon>Ecdysozoa</taxon>
        <taxon>Arthropoda</taxon>
        <taxon>Chelicerata</taxon>
        <taxon>Arachnida</taxon>
        <taxon>Acari</taxon>
        <taxon>Parasitiformes</taxon>
        <taxon>Ixodida</taxon>
        <taxon>Ixodoidea</taxon>
        <taxon>Ixodidae</taxon>
        <taxon>Ixodinae</taxon>
        <taxon>Ixodes</taxon>
    </lineage>
</organism>
<proteinExistence type="predicted"/>
<reference evidence="1 2" key="1">
    <citation type="journal article" date="2020" name="Cell">
        <title>Large-Scale Comparative Analyses of Tick Genomes Elucidate Their Genetic Diversity and Vector Capacities.</title>
        <authorList>
            <consortium name="Tick Genome and Microbiome Consortium (TIGMIC)"/>
            <person name="Jia N."/>
            <person name="Wang J."/>
            <person name="Shi W."/>
            <person name="Du L."/>
            <person name="Sun Y."/>
            <person name="Zhan W."/>
            <person name="Jiang J.F."/>
            <person name="Wang Q."/>
            <person name="Zhang B."/>
            <person name="Ji P."/>
            <person name="Bell-Sakyi L."/>
            <person name="Cui X.M."/>
            <person name="Yuan T.T."/>
            <person name="Jiang B.G."/>
            <person name="Yang W.F."/>
            <person name="Lam T.T."/>
            <person name="Chang Q.C."/>
            <person name="Ding S.J."/>
            <person name="Wang X.J."/>
            <person name="Zhu J.G."/>
            <person name="Ruan X.D."/>
            <person name="Zhao L."/>
            <person name="Wei J.T."/>
            <person name="Ye R.Z."/>
            <person name="Que T.C."/>
            <person name="Du C.H."/>
            <person name="Zhou Y.H."/>
            <person name="Cheng J.X."/>
            <person name="Dai P.F."/>
            <person name="Guo W.B."/>
            <person name="Han X.H."/>
            <person name="Huang E.J."/>
            <person name="Li L.F."/>
            <person name="Wei W."/>
            <person name="Gao Y.C."/>
            <person name="Liu J.Z."/>
            <person name="Shao H.Z."/>
            <person name="Wang X."/>
            <person name="Wang C.C."/>
            <person name="Yang T.C."/>
            <person name="Huo Q.B."/>
            <person name="Li W."/>
            <person name="Chen H.Y."/>
            <person name="Chen S.E."/>
            <person name="Zhou L.G."/>
            <person name="Ni X.B."/>
            <person name="Tian J.H."/>
            <person name="Sheng Y."/>
            <person name="Liu T."/>
            <person name="Pan Y.S."/>
            <person name="Xia L.Y."/>
            <person name="Li J."/>
            <person name="Zhao F."/>
            <person name="Cao W.C."/>
        </authorList>
    </citation>
    <scope>NUCLEOTIDE SEQUENCE [LARGE SCALE GENOMIC DNA]</scope>
    <source>
        <strain evidence="1">Iper-2018</strain>
    </source>
</reference>
<accession>A0AC60QT97</accession>
<sequence>TPGVVYNYEANVVLELNSTPVYCKARPVPFATKESVAVELHRSEPYGIVKRVTHTDWTTPVIVAPMFGGGIRFCRDYKVTIH</sequence>
<keyword evidence="2" id="KW-1185">Reference proteome</keyword>
<name>A0AC60QT97_IXOPE</name>